<sequence length="91" mass="10781">MCLNRKNRTYNEPEMTAVKRSQICCRYRAETRLWIQHKPAGHKRRGVRLNTHANLKADKKNGSDYLKTPDFYVRWDLEAIRQALTLHGGRQ</sequence>
<accession>A0A8X6QK79</accession>
<gene>
    <name evidence="1" type="ORF">NPIL_380281</name>
</gene>
<evidence type="ECO:0000313" key="2">
    <source>
        <dbReference type="Proteomes" id="UP000887013"/>
    </source>
</evidence>
<reference evidence="1" key="1">
    <citation type="submission" date="2020-08" db="EMBL/GenBank/DDBJ databases">
        <title>Multicomponent nature underlies the extraordinary mechanical properties of spider dragline silk.</title>
        <authorList>
            <person name="Kono N."/>
            <person name="Nakamura H."/>
            <person name="Mori M."/>
            <person name="Yoshida Y."/>
            <person name="Ohtoshi R."/>
            <person name="Malay A.D."/>
            <person name="Moran D.A.P."/>
            <person name="Tomita M."/>
            <person name="Numata K."/>
            <person name="Arakawa K."/>
        </authorList>
    </citation>
    <scope>NUCLEOTIDE SEQUENCE</scope>
</reference>
<proteinExistence type="predicted"/>
<protein>
    <submittedName>
        <fullName evidence="1">Uncharacterized protein</fullName>
    </submittedName>
</protein>
<dbReference type="AlphaFoldDB" id="A0A8X6QK79"/>
<name>A0A8X6QK79_NEPPI</name>
<comment type="caution">
    <text evidence="1">The sequence shown here is derived from an EMBL/GenBank/DDBJ whole genome shotgun (WGS) entry which is preliminary data.</text>
</comment>
<keyword evidence="2" id="KW-1185">Reference proteome</keyword>
<dbReference type="EMBL" id="BMAW01082899">
    <property type="protein sequence ID" value="GFU31191.1"/>
    <property type="molecule type" value="Genomic_DNA"/>
</dbReference>
<evidence type="ECO:0000313" key="1">
    <source>
        <dbReference type="EMBL" id="GFU31191.1"/>
    </source>
</evidence>
<organism evidence="1 2">
    <name type="scientific">Nephila pilipes</name>
    <name type="common">Giant wood spider</name>
    <name type="synonym">Nephila maculata</name>
    <dbReference type="NCBI Taxonomy" id="299642"/>
    <lineage>
        <taxon>Eukaryota</taxon>
        <taxon>Metazoa</taxon>
        <taxon>Ecdysozoa</taxon>
        <taxon>Arthropoda</taxon>
        <taxon>Chelicerata</taxon>
        <taxon>Arachnida</taxon>
        <taxon>Araneae</taxon>
        <taxon>Araneomorphae</taxon>
        <taxon>Entelegynae</taxon>
        <taxon>Araneoidea</taxon>
        <taxon>Nephilidae</taxon>
        <taxon>Nephila</taxon>
    </lineage>
</organism>
<dbReference type="Proteomes" id="UP000887013">
    <property type="component" value="Unassembled WGS sequence"/>
</dbReference>